<dbReference type="InParanoid" id="A0A7J7D5Q4"/>
<keyword evidence="2" id="KW-0121">Carboxypeptidase</keyword>
<accession>A0A7J7D5Q4</accession>
<proteinExistence type="predicted"/>
<evidence type="ECO:0000313" key="2">
    <source>
        <dbReference type="EMBL" id="KAF5741609.1"/>
    </source>
</evidence>
<keyword evidence="1" id="KW-0732">Signal</keyword>
<organism evidence="2 3">
    <name type="scientific">Tripterygium wilfordii</name>
    <name type="common">Thunder God vine</name>
    <dbReference type="NCBI Taxonomy" id="458696"/>
    <lineage>
        <taxon>Eukaryota</taxon>
        <taxon>Viridiplantae</taxon>
        <taxon>Streptophyta</taxon>
        <taxon>Embryophyta</taxon>
        <taxon>Tracheophyta</taxon>
        <taxon>Spermatophyta</taxon>
        <taxon>Magnoliopsida</taxon>
        <taxon>eudicotyledons</taxon>
        <taxon>Gunneridae</taxon>
        <taxon>Pentapetalae</taxon>
        <taxon>rosids</taxon>
        <taxon>fabids</taxon>
        <taxon>Celastrales</taxon>
        <taxon>Celastraceae</taxon>
        <taxon>Tripterygium</taxon>
    </lineage>
</organism>
<dbReference type="GO" id="GO:0004180">
    <property type="term" value="F:carboxypeptidase activity"/>
    <property type="evidence" value="ECO:0007669"/>
    <property type="project" value="UniProtKB-KW"/>
</dbReference>
<keyword evidence="2" id="KW-0378">Hydrolase</keyword>
<gene>
    <name evidence="2" type="ORF">HS088_TW10G00613</name>
</gene>
<comment type="caution">
    <text evidence="2">The sequence shown here is derived from an EMBL/GenBank/DDBJ whole genome shotgun (WGS) entry which is preliminary data.</text>
</comment>
<name>A0A7J7D5Q4_TRIWF</name>
<evidence type="ECO:0000313" key="3">
    <source>
        <dbReference type="Proteomes" id="UP000593562"/>
    </source>
</evidence>
<feature type="signal peptide" evidence="1">
    <location>
        <begin position="1"/>
        <end position="26"/>
    </location>
</feature>
<feature type="chain" id="PRO_5029484085" evidence="1">
    <location>
        <begin position="27"/>
        <end position="102"/>
    </location>
</feature>
<dbReference type="Proteomes" id="UP000593562">
    <property type="component" value="Unassembled WGS sequence"/>
</dbReference>
<dbReference type="AlphaFoldDB" id="A0A7J7D5Q4"/>
<evidence type="ECO:0000256" key="1">
    <source>
        <dbReference type="SAM" id="SignalP"/>
    </source>
</evidence>
<keyword evidence="2" id="KW-0645">Protease</keyword>
<keyword evidence="3" id="KW-1185">Reference proteome</keyword>
<dbReference type="EMBL" id="JAAARO010000010">
    <property type="protein sequence ID" value="KAF5741609.1"/>
    <property type="molecule type" value="Genomic_DNA"/>
</dbReference>
<reference evidence="2 3" key="1">
    <citation type="journal article" date="2020" name="Nat. Commun.">
        <title>Genome of Tripterygium wilfordii and identification of cytochrome P450 involved in triptolide biosynthesis.</title>
        <authorList>
            <person name="Tu L."/>
            <person name="Su P."/>
            <person name="Zhang Z."/>
            <person name="Gao L."/>
            <person name="Wang J."/>
            <person name="Hu T."/>
            <person name="Zhou J."/>
            <person name="Zhang Y."/>
            <person name="Zhao Y."/>
            <person name="Liu Y."/>
            <person name="Song Y."/>
            <person name="Tong Y."/>
            <person name="Lu Y."/>
            <person name="Yang J."/>
            <person name="Xu C."/>
            <person name="Jia M."/>
            <person name="Peters R.J."/>
            <person name="Huang L."/>
            <person name="Gao W."/>
        </authorList>
    </citation>
    <scope>NUCLEOTIDE SEQUENCE [LARGE SCALE GENOMIC DNA]</scope>
    <source>
        <strain evidence="3">cv. XIE 37</strain>
        <tissue evidence="2">Leaf</tissue>
    </source>
</reference>
<protein>
    <submittedName>
        <fullName evidence="2">Serine carboxypeptidase-like</fullName>
    </submittedName>
</protein>
<sequence>MSPTSVTIFLSLLVFYLFSPSSFTYARYDPTPNAERVINSLNLFSDHDVNIVNDDSSSLLEKRFKFPSLPYSKPNIEDLGHHAGYYRLPGTIGARLNFEIGT</sequence>